<dbReference type="Gene3D" id="3.90.380.10">
    <property type="entry name" value="Naphthalene 1,2-dioxygenase Alpha Subunit, Chain A, domain 1"/>
    <property type="match status" value="1"/>
</dbReference>
<evidence type="ECO:0000259" key="9">
    <source>
        <dbReference type="PROSITE" id="PS51296"/>
    </source>
</evidence>
<dbReference type="InterPro" id="IPR017941">
    <property type="entry name" value="Rieske_2Fe-2S"/>
</dbReference>
<dbReference type="RefSeq" id="WP_281841684.1">
    <property type="nucleotide sequence ID" value="NZ_BROH01000003.1"/>
</dbReference>
<dbReference type="EMBL" id="BROH01000003">
    <property type="protein sequence ID" value="GKY87707.1"/>
    <property type="molecule type" value="Genomic_DNA"/>
</dbReference>
<dbReference type="InterPro" id="IPR015881">
    <property type="entry name" value="ARHD_Rieske_2Fe_2S"/>
</dbReference>
<dbReference type="Pfam" id="PF00848">
    <property type="entry name" value="Ring_hydroxyl_A"/>
    <property type="match status" value="1"/>
</dbReference>
<feature type="region of interest" description="Disordered" evidence="8">
    <location>
        <begin position="1"/>
        <end position="21"/>
    </location>
</feature>
<name>A0ABQ5LRS1_9RHOB</name>
<sequence length="462" mass="52298">MTQSATFDTTDPEDIAGRPKPTYQQVLDHDSHQPDACLRATSYADLGSESVPVERYVSADYLAREIRLMWKKVWQMACREEEIPEPGDQIVYDIADSSVLIVRTEDNSIRAFVNSCLHRGRKLRAEAGNAPQIRCKFHGWSWNLDGSVKSIPCRWDFPNLSDEDAHLREVRVDSWGGFVFINFDKDAISLQEYLGVLPEHFANWRLEDCYKSVHLAGIMDCNWKVAQEAFMESYHVIATHPQILPFFADASAQYDVFGDHVNRNLAAFGVPSPHMAGTEPDESQIVGAMLTMWGQNKLLDVKNKEEIKARRELGDIARTAFTRAYGKDHSSVSDAEVLDALVYNVFPNFAPWGGFAPNIVYRWRPNGLDVNSCIMEVMILKRCPPDAPRPKPAEMRWIDKGQPWSDAPELPILGPVIDQDISNMGLVQDGLRSSATGKVELAQYEELRIRHFHQTLEKYVGA</sequence>
<protein>
    <submittedName>
        <fullName evidence="10">(2Fe-2S)-binding protein</fullName>
    </submittedName>
</protein>
<keyword evidence="4" id="KW-0560">Oxidoreductase</keyword>
<dbReference type="PANTHER" id="PTHR43756">
    <property type="entry name" value="CHOLINE MONOOXYGENASE, CHLOROPLASTIC"/>
    <property type="match status" value="1"/>
</dbReference>
<gene>
    <name evidence="10" type="ORF">STA1M1_15760</name>
</gene>
<dbReference type="PANTHER" id="PTHR43756:SF5">
    <property type="entry name" value="CHOLINE MONOOXYGENASE, CHLOROPLASTIC"/>
    <property type="match status" value="1"/>
</dbReference>
<proteinExistence type="predicted"/>
<comment type="caution">
    <text evidence="10">The sequence shown here is derived from an EMBL/GenBank/DDBJ whole genome shotgun (WGS) entry which is preliminary data.</text>
</comment>
<evidence type="ECO:0000256" key="6">
    <source>
        <dbReference type="ARBA" id="ARBA00023014"/>
    </source>
</evidence>
<organism evidence="10 11">
    <name type="scientific">Sinisalibacter aestuarii</name>
    <dbReference type="NCBI Taxonomy" id="2949426"/>
    <lineage>
        <taxon>Bacteria</taxon>
        <taxon>Pseudomonadati</taxon>
        <taxon>Pseudomonadota</taxon>
        <taxon>Alphaproteobacteria</taxon>
        <taxon>Rhodobacterales</taxon>
        <taxon>Roseobacteraceae</taxon>
        <taxon>Sinisalibacter</taxon>
    </lineage>
</organism>
<dbReference type="PRINTS" id="PR00090">
    <property type="entry name" value="RNGDIOXGNASE"/>
</dbReference>
<dbReference type="CDD" id="cd08882">
    <property type="entry name" value="RHO_alpha_C_MupW-like"/>
    <property type="match status" value="1"/>
</dbReference>
<dbReference type="InterPro" id="IPR001663">
    <property type="entry name" value="Rng_hydr_dOase-A"/>
</dbReference>
<accession>A0ABQ5LRS1</accession>
<dbReference type="PROSITE" id="PS00570">
    <property type="entry name" value="RING_HYDROXYL_ALPHA"/>
    <property type="match status" value="1"/>
</dbReference>
<keyword evidence="6" id="KW-0411">Iron-sulfur</keyword>
<dbReference type="SUPFAM" id="SSF55961">
    <property type="entry name" value="Bet v1-like"/>
    <property type="match status" value="1"/>
</dbReference>
<evidence type="ECO:0000256" key="7">
    <source>
        <dbReference type="ARBA" id="ARBA00023027"/>
    </source>
</evidence>
<evidence type="ECO:0000313" key="11">
    <source>
        <dbReference type="Proteomes" id="UP001144205"/>
    </source>
</evidence>
<dbReference type="InterPro" id="IPR036922">
    <property type="entry name" value="Rieske_2Fe-2S_sf"/>
</dbReference>
<keyword evidence="3" id="KW-0479">Metal-binding</keyword>
<dbReference type="CDD" id="cd03469">
    <property type="entry name" value="Rieske_RO_Alpha_N"/>
    <property type="match status" value="1"/>
</dbReference>
<dbReference type="InterPro" id="IPR015879">
    <property type="entry name" value="Ring_hydroxy_dOase_asu_C_dom"/>
</dbReference>
<dbReference type="SUPFAM" id="SSF50022">
    <property type="entry name" value="ISP domain"/>
    <property type="match status" value="1"/>
</dbReference>
<evidence type="ECO:0000256" key="1">
    <source>
        <dbReference type="ARBA" id="ARBA00001962"/>
    </source>
</evidence>
<keyword evidence="5" id="KW-0408">Iron</keyword>
<evidence type="ECO:0000256" key="8">
    <source>
        <dbReference type="SAM" id="MobiDB-lite"/>
    </source>
</evidence>
<evidence type="ECO:0000256" key="3">
    <source>
        <dbReference type="ARBA" id="ARBA00022723"/>
    </source>
</evidence>
<dbReference type="Pfam" id="PF00355">
    <property type="entry name" value="Rieske"/>
    <property type="match status" value="1"/>
</dbReference>
<evidence type="ECO:0000256" key="5">
    <source>
        <dbReference type="ARBA" id="ARBA00023004"/>
    </source>
</evidence>
<comment type="cofactor">
    <cofactor evidence="1">
        <name>Fe cation</name>
        <dbReference type="ChEBI" id="CHEBI:24875"/>
    </cofactor>
</comment>
<keyword evidence="11" id="KW-1185">Reference proteome</keyword>
<dbReference type="Proteomes" id="UP001144205">
    <property type="component" value="Unassembled WGS sequence"/>
</dbReference>
<dbReference type="PROSITE" id="PS51296">
    <property type="entry name" value="RIESKE"/>
    <property type="match status" value="1"/>
</dbReference>
<evidence type="ECO:0000313" key="10">
    <source>
        <dbReference type="EMBL" id="GKY87707.1"/>
    </source>
</evidence>
<evidence type="ECO:0000256" key="4">
    <source>
        <dbReference type="ARBA" id="ARBA00023002"/>
    </source>
</evidence>
<feature type="domain" description="Rieske" evidence="9">
    <location>
        <begin position="74"/>
        <end position="181"/>
    </location>
</feature>
<reference evidence="10" key="1">
    <citation type="journal article" date="2023" name="Int. J. Syst. Evol. Microbiol.">
        <title>Sinisalibacter aestuarii sp. nov., isolated from estuarine sediment of the Arakawa River.</title>
        <authorList>
            <person name="Arafat S.T."/>
            <person name="Hirano S."/>
            <person name="Sato A."/>
            <person name="Takeuchi K."/>
            <person name="Yasuda T."/>
            <person name="Terahara T."/>
            <person name="Hamada M."/>
            <person name="Kobayashi T."/>
        </authorList>
    </citation>
    <scope>NUCLEOTIDE SEQUENCE</scope>
    <source>
        <strain evidence="10">B-399</strain>
    </source>
</reference>
<dbReference type="Gene3D" id="2.102.10.10">
    <property type="entry name" value="Rieske [2Fe-2S] iron-sulphur domain"/>
    <property type="match status" value="1"/>
</dbReference>
<keyword evidence="2" id="KW-0001">2Fe-2S</keyword>
<evidence type="ECO:0000256" key="2">
    <source>
        <dbReference type="ARBA" id="ARBA00022714"/>
    </source>
</evidence>
<keyword evidence="7" id="KW-0520">NAD</keyword>